<dbReference type="KEGG" id="dbc:MFMK1_002978"/>
<feature type="domain" description="HTH merR-type" evidence="2">
    <location>
        <begin position="4"/>
        <end position="74"/>
    </location>
</feature>
<dbReference type="InterPro" id="IPR000551">
    <property type="entry name" value="MerR-type_HTH_dom"/>
</dbReference>
<keyword evidence="1" id="KW-0175">Coiled coil</keyword>
<evidence type="ECO:0000256" key="1">
    <source>
        <dbReference type="SAM" id="Coils"/>
    </source>
</evidence>
<dbReference type="AlphaFoldDB" id="A0AAU0US85"/>
<name>A0AAU0US85_9FIRM</name>
<evidence type="ECO:0000313" key="4">
    <source>
        <dbReference type="Proteomes" id="UP001329915"/>
    </source>
</evidence>
<dbReference type="InterPro" id="IPR009061">
    <property type="entry name" value="DNA-bd_dom_put_sf"/>
</dbReference>
<evidence type="ECO:0000259" key="2">
    <source>
        <dbReference type="PROSITE" id="PS50937"/>
    </source>
</evidence>
<evidence type="ECO:0000313" key="3">
    <source>
        <dbReference type="EMBL" id="WRO23129.1"/>
    </source>
</evidence>
<reference evidence="3 4" key="1">
    <citation type="submission" date="2023-04" db="EMBL/GenBank/DDBJ databases">
        <authorList>
            <person name="Hsu D."/>
        </authorList>
    </citation>
    <scope>NUCLEOTIDE SEQUENCE [LARGE SCALE GENOMIC DNA]</scope>
    <source>
        <strain evidence="3 4">MK1</strain>
    </source>
</reference>
<protein>
    <submittedName>
        <fullName evidence="3">MerR family transcriptional regulator</fullName>
    </submittedName>
</protein>
<sequence>MSQVLTIQQLANILQVEVSTVRFWEKEFEDYLTKVDKKKRRRYNQNHMEVFGQIKELLYTEQYTIKGAKRRLDLERTLTSALGVEQTLKTTVLYMFSAIMDELQQSREESKKLAREIELLREQKEQMEQRLVEEQNKTILEMIKSRLSARTPEAG</sequence>
<keyword evidence="4" id="KW-1185">Reference proteome</keyword>
<organism evidence="3 4">
    <name type="scientific">Metallumcola ferriviriculae</name>
    <dbReference type="NCBI Taxonomy" id="3039180"/>
    <lineage>
        <taxon>Bacteria</taxon>
        <taxon>Bacillati</taxon>
        <taxon>Bacillota</taxon>
        <taxon>Clostridia</taxon>
        <taxon>Neomoorellales</taxon>
        <taxon>Desulfitibacteraceae</taxon>
        <taxon>Metallumcola</taxon>
    </lineage>
</organism>
<dbReference type="EMBL" id="CP121694">
    <property type="protein sequence ID" value="WRO23129.1"/>
    <property type="molecule type" value="Genomic_DNA"/>
</dbReference>
<gene>
    <name evidence="3" type="ORF">MFMK1_002978</name>
</gene>
<proteinExistence type="predicted"/>
<dbReference type="RefSeq" id="WP_366922516.1">
    <property type="nucleotide sequence ID" value="NZ_CP121694.1"/>
</dbReference>
<dbReference type="GO" id="GO:0006355">
    <property type="term" value="P:regulation of DNA-templated transcription"/>
    <property type="evidence" value="ECO:0007669"/>
    <property type="project" value="InterPro"/>
</dbReference>
<dbReference type="PROSITE" id="PS50937">
    <property type="entry name" value="HTH_MERR_2"/>
    <property type="match status" value="1"/>
</dbReference>
<accession>A0AAU0US85</accession>
<dbReference type="GO" id="GO:0003677">
    <property type="term" value="F:DNA binding"/>
    <property type="evidence" value="ECO:0007669"/>
    <property type="project" value="InterPro"/>
</dbReference>
<dbReference type="Proteomes" id="UP001329915">
    <property type="component" value="Chromosome"/>
</dbReference>
<dbReference type="Gene3D" id="1.10.1660.10">
    <property type="match status" value="1"/>
</dbReference>
<dbReference type="Pfam" id="PF13411">
    <property type="entry name" value="MerR_1"/>
    <property type="match status" value="1"/>
</dbReference>
<dbReference type="SUPFAM" id="SSF46955">
    <property type="entry name" value="Putative DNA-binding domain"/>
    <property type="match status" value="1"/>
</dbReference>
<feature type="coiled-coil region" evidence="1">
    <location>
        <begin position="96"/>
        <end position="137"/>
    </location>
</feature>